<gene>
    <name evidence="2" type="ORF">K8V65_07640</name>
</gene>
<accession>A0A921L839</accession>
<dbReference type="Pfam" id="PF13443">
    <property type="entry name" value="HTH_26"/>
    <property type="match status" value="1"/>
</dbReference>
<evidence type="ECO:0000313" key="2">
    <source>
        <dbReference type="EMBL" id="HJF85514.1"/>
    </source>
</evidence>
<dbReference type="Gene3D" id="1.10.260.40">
    <property type="entry name" value="lambda repressor-like DNA-binding domains"/>
    <property type="match status" value="1"/>
</dbReference>
<dbReference type="Proteomes" id="UP000780768">
    <property type="component" value="Unassembled WGS sequence"/>
</dbReference>
<comment type="caution">
    <text evidence="2">The sequence shown here is derived from an EMBL/GenBank/DDBJ whole genome shotgun (WGS) entry which is preliminary data.</text>
</comment>
<sequence>ELYTEYFCKAATTCGLVGYFFKYKSLTNDYDVLGQEMKFVKAKLNNLPEGAWETFNKFLDESKMTLSKLSEDSGVTQKTLSNIKNHEEDFLKIEKKTLIKICLGLRLKSYFIFSLLKKAGMELNDCDIKDLQLMELLLYADDHIQNTPNEELIDTPIEKARRYIEENKLQISL</sequence>
<proteinExistence type="predicted"/>
<dbReference type="InterPro" id="IPR001387">
    <property type="entry name" value="Cro/C1-type_HTH"/>
</dbReference>
<name>A0A921L839_9FIRM</name>
<evidence type="ECO:0000313" key="3">
    <source>
        <dbReference type="Proteomes" id="UP000780768"/>
    </source>
</evidence>
<dbReference type="AlphaFoldDB" id="A0A921L839"/>
<evidence type="ECO:0000259" key="1">
    <source>
        <dbReference type="Pfam" id="PF13443"/>
    </source>
</evidence>
<dbReference type="InterPro" id="IPR010982">
    <property type="entry name" value="Lambda_DNA-bd_dom_sf"/>
</dbReference>
<dbReference type="EMBL" id="DYVR01000211">
    <property type="protein sequence ID" value="HJF85514.1"/>
    <property type="molecule type" value="Genomic_DNA"/>
</dbReference>
<dbReference type="GO" id="GO:0003677">
    <property type="term" value="F:DNA binding"/>
    <property type="evidence" value="ECO:0007669"/>
    <property type="project" value="InterPro"/>
</dbReference>
<organism evidence="2 3">
    <name type="scientific">Megamonas hypermegale</name>
    <dbReference type="NCBI Taxonomy" id="158847"/>
    <lineage>
        <taxon>Bacteria</taxon>
        <taxon>Bacillati</taxon>
        <taxon>Bacillota</taxon>
        <taxon>Negativicutes</taxon>
        <taxon>Selenomonadales</taxon>
        <taxon>Selenomonadaceae</taxon>
        <taxon>Megamonas</taxon>
    </lineage>
</organism>
<reference evidence="2" key="2">
    <citation type="submission" date="2021-09" db="EMBL/GenBank/DDBJ databases">
        <authorList>
            <person name="Gilroy R."/>
        </authorList>
    </citation>
    <scope>NUCLEOTIDE SEQUENCE</scope>
    <source>
        <strain evidence="2">7318</strain>
    </source>
</reference>
<protein>
    <recommendedName>
        <fullName evidence="1">HTH cro/C1-type domain-containing protein</fullName>
    </recommendedName>
</protein>
<feature type="domain" description="HTH cro/C1-type" evidence="1">
    <location>
        <begin position="56"/>
        <end position="103"/>
    </location>
</feature>
<reference evidence="2" key="1">
    <citation type="journal article" date="2021" name="PeerJ">
        <title>Extensive microbial diversity within the chicken gut microbiome revealed by metagenomics and culture.</title>
        <authorList>
            <person name="Gilroy R."/>
            <person name="Ravi A."/>
            <person name="Getino M."/>
            <person name="Pursley I."/>
            <person name="Horton D.L."/>
            <person name="Alikhan N.F."/>
            <person name="Baker D."/>
            <person name="Gharbi K."/>
            <person name="Hall N."/>
            <person name="Watson M."/>
            <person name="Adriaenssens E.M."/>
            <person name="Foster-Nyarko E."/>
            <person name="Jarju S."/>
            <person name="Secka A."/>
            <person name="Antonio M."/>
            <person name="Oren A."/>
            <person name="Chaudhuri R.R."/>
            <person name="La Ragione R."/>
            <person name="Hildebrand F."/>
            <person name="Pallen M.J."/>
        </authorList>
    </citation>
    <scope>NUCLEOTIDE SEQUENCE</scope>
    <source>
        <strain evidence="2">7318</strain>
    </source>
</reference>
<dbReference type="SUPFAM" id="SSF47413">
    <property type="entry name" value="lambda repressor-like DNA-binding domains"/>
    <property type="match status" value="1"/>
</dbReference>
<feature type="non-terminal residue" evidence="2">
    <location>
        <position position="1"/>
    </location>
</feature>